<keyword evidence="2" id="KW-1185">Reference proteome</keyword>
<protein>
    <submittedName>
        <fullName evidence="1">Uncharacterized protein</fullName>
    </submittedName>
</protein>
<reference evidence="1" key="1">
    <citation type="submission" date="2024-12" db="EMBL/GenBank/DDBJ databases">
        <title>Comparative genomics and development of molecular markers within Purpureocillium lilacinum and among Purpureocillium species.</title>
        <authorList>
            <person name="Yeh Z.-Y."/>
            <person name="Ni N.-T."/>
            <person name="Lo P.-H."/>
            <person name="Mushyakhwo K."/>
            <person name="Lin C.-F."/>
            <person name="Nai Y.-S."/>
        </authorList>
    </citation>
    <scope>NUCLEOTIDE SEQUENCE</scope>
    <source>
        <strain evidence="1">NCHU-NPUST-175</strain>
    </source>
</reference>
<proteinExistence type="predicted"/>
<gene>
    <name evidence="1" type="ORF">ACCO45_001415</name>
</gene>
<accession>A0ACC4E6Y2</accession>
<evidence type="ECO:0000313" key="1">
    <source>
        <dbReference type="EMBL" id="KAL3964411.1"/>
    </source>
</evidence>
<sequence>MRTPPSLTASHKTCRPSLPDQVRVKSVIYVALHSLPHCQLKTAQTSSRRPIPHEVDSTQLPLRVQASAQ</sequence>
<organism evidence="1 2">
    <name type="scientific">Purpureocillium lilacinum</name>
    <name type="common">Paecilomyces lilacinus</name>
    <dbReference type="NCBI Taxonomy" id="33203"/>
    <lineage>
        <taxon>Eukaryota</taxon>
        <taxon>Fungi</taxon>
        <taxon>Dikarya</taxon>
        <taxon>Ascomycota</taxon>
        <taxon>Pezizomycotina</taxon>
        <taxon>Sordariomycetes</taxon>
        <taxon>Hypocreomycetidae</taxon>
        <taxon>Hypocreales</taxon>
        <taxon>Ophiocordycipitaceae</taxon>
        <taxon>Purpureocillium</taxon>
    </lineage>
</organism>
<comment type="caution">
    <text evidence="1">The sequence shown here is derived from an EMBL/GenBank/DDBJ whole genome shotgun (WGS) entry which is preliminary data.</text>
</comment>
<name>A0ACC4E6Y2_PURLI</name>
<dbReference type="EMBL" id="JBGNUJ010000002">
    <property type="protein sequence ID" value="KAL3964411.1"/>
    <property type="molecule type" value="Genomic_DNA"/>
</dbReference>
<evidence type="ECO:0000313" key="2">
    <source>
        <dbReference type="Proteomes" id="UP001638806"/>
    </source>
</evidence>
<dbReference type="Proteomes" id="UP001638806">
    <property type="component" value="Unassembled WGS sequence"/>
</dbReference>